<evidence type="ECO:0000256" key="6">
    <source>
        <dbReference type="ARBA" id="ARBA00023242"/>
    </source>
</evidence>
<feature type="region of interest" description="Disordered" evidence="10">
    <location>
        <begin position="367"/>
        <end position="465"/>
    </location>
</feature>
<evidence type="ECO:0000313" key="12">
    <source>
        <dbReference type="Ensembl" id="ENSSFOP00015013675.2"/>
    </source>
</evidence>
<feature type="region of interest" description="Disordered" evidence="10">
    <location>
        <begin position="479"/>
        <end position="504"/>
    </location>
</feature>
<evidence type="ECO:0000256" key="2">
    <source>
        <dbReference type="ARBA" id="ARBA00022723"/>
    </source>
</evidence>
<feature type="domain" description="CCHC-type" evidence="11">
    <location>
        <begin position="283"/>
        <end position="298"/>
    </location>
</feature>
<evidence type="ECO:0000256" key="9">
    <source>
        <dbReference type="PROSITE-ProRule" id="PRU00047"/>
    </source>
</evidence>
<keyword evidence="5" id="KW-0862">Zinc</keyword>
<dbReference type="Pfam" id="PF00098">
    <property type="entry name" value="zf-CCHC"/>
    <property type="match status" value="1"/>
</dbReference>
<keyword evidence="6" id="KW-0539">Nucleus</keyword>
<dbReference type="GO" id="GO:0003723">
    <property type="term" value="F:RNA binding"/>
    <property type="evidence" value="ECO:0007669"/>
    <property type="project" value="TreeGrafter"/>
</dbReference>
<dbReference type="Ensembl" id="ENSSFOT00015013844.2">
    <property type="protein sequence ID" value="ENSSFOP00015013675.2"/>
    <property type="gene ID" value="ENSSFOG00015008796.2"/>
</dbReference>
<accession>A0A8C9RH75</accession>
<evidence type="ECO:0000256" key="7">
    <source>
        <dbReference type="ARBA" id="ARBA00041190"/>
    </source>
</evidence>
<dbReference type="GO" id="GO:0008270">
    <property type="term" value="F:zinc ion binding"/>
    <property type="evidence" value="ECO:0007669"/>
    <property type="project" value="UniProtKB-KW"/>
</dbReference>
<dbReference type="InterPro" id="IPR051644">
    <property type="entry name" value="TRAMP_AT-DNA-binding"/>
</dbReference>
<dbReference type="GO" id="GO:0071038">
    <property type="term" value="P:TRAMP-dependent tRNA surveillance pathway"/>
    <property type="evidence" value="ECO:0007669"/>
    <property type="project" value="TreeGrafter"/>
</dbReference>
<evidence type="ECO:0000256" key="4">
    <source>
        <dbReference type="ARBA" id="ARBA00022771"/>
    </source>
</evidence>
<dbReference type="GO" id="GO:0071036">
    <property type="term" value="P:nuclear polyadenylation-dependent snoRNA catabolic process"/>
    <property type="evidence" value="ECO:0007669"/>
    <property type="project" value="TreeGrafter"/>
</dbReference>
<evidence type="ECO:0000256" key="8">
    <source>
        <dbReference type="ARBA" id="ARBA00043023"/>
    </source>
</evidence>
<feature type="domain" description="CCHC-type" evidence="11">
    <location>
        <begin position="220"/>
        <end position="233"/>
    </location>
</feature>
<dbReference type="SMART" id="SM00343">
    <property type="entry name" value="ZnF_C2HC"/>
    <property type="match status" value="5"/>
</dbReference>
<dbReference type="GO" id="GO:0031499">
    <property type="term" value="C:TRAMP complex"/>
    <property type="evidence" value="ECO:0007669"/>
    <property type="project" value="TreeGrafter"/>
</dbReference>
<dbReference type="AlphaFoldDB" id="A0A8C9RH75"/>
<feature type="compositionally biased region" description="Basic and acidic residues" evidence="10">
    <location>
        <begin position="491"/>
        <end position="504"/>
    </location>
</feature>
<feature type="domain" description="CCHC-type" evidence="11">
    <location>
        <begin position="242"/>
        <end position="256"/>
    </location>
</feature>
<dbReference type="GO" id="GO:0071037">
    <property type="term" value="P:nuclear polyadenylation-dependent snRNA catabolic process"/>
    <property type="evidence" value="ECO:0007669"/>
    <property type="project" value="TreeGrafter"/>
</dbReference>
<reference evidence="12" key="3">
    <citation type="submission" date="2025-09" db="UniProtKB">
        <authorList>
            <consortium name="Ensembl"/>
        </authorList>
    </citation>
    <scope>IDENTIFICATION</scope>
</reference>
<evidence type="ECO:0000256" key="10">
    <source>
        <dbReference type="SAM" id="MobiDB-lite"/>
    </source>
</evidence>
<keyword evidence="2" id="KW-0479">Metal-binding</keyword>
<sequence length="528" mass="60863">IMFWGYQEREEYEDELYREDDSSSVSEVDSELEFRLYSQLHYSLNHEEEQQHELQQEQEQQGEQCQDQQGCIIISSGPEVITVSDSTDEDAGVCASKDKKLQLQVSVKKRHLYSQSSVPSSPEDQPQSRTAGQEIVISLDSDSDSDGLENWMILGQKKLDGDCCIQLNLEGTADSSAADHDNDDYNWSISAKDMKAQIANRGPGTRRLASRYYEKKNVTCRNCNKTGHLSKSCSTPKKLPSCLLCGTQGHLQRSCPHHFCSNCMLPGHGYEDCLEPAYWHKQCHRCSMTGHFQDSCPEVWRQYHLTTRVGPPVKPVTRDAPRSPAYCYNCSRKGHFGFECKDRRMFNGTYPTAPYISYYDTPKDIRYRNNRMKRKKRKKNRGGLCKEGKEGKERTPTANAKREQKQLQLQAKPWPEKRKERRQLKKLRKQSAAQQPGKKQQCPLQEEKDFPRGSLKKVKSGPKSTLKCKPDINLFSLFQERERKGKKRQAKARDRQAGAPTKEDRCPVDENLFLIKQRKKCKRKTSRN</sequence>
<dbReference type="GO" id="GO:0071031">
    <property type="term" value="P:nuclear mRNA surveillance of mRNA 3'-end processing"/>
    <property type="evidence" value="ECO:0007669"/>
    <property type="project" value="TreeGrafter"/>
</dbReference>
<feature type="compositionally biased region" description="Basic residues" evidence="10">
    <location>
        <begin position="368"/>
        <end position="381"/>
    </location>
</feature>
<keyword evidence="4 9" id="KW-0863">Zinc-finger</keyword>
<proteinExistence type="predicted"/>
<keyword evidence="3" id="KW-0677">Repeat</keyword>
<dbReference type="Proteomes" id="UP000694397">
    <property type="component" value="Chromosome 16"/>
</dbReference>
<dbReference type="PROSITE" id="PS50158">
    <property type="entry name" value="ZF_CCHC"/>
    <property type="match status" value="4"/>
</dbReference>
<evidence type="ECO:0000256" key="1">
    <source>
        <dbReference type="ARBA" id="ARBA00004604"/>
    </source>
</evidence>
<reference evidence="12 13" key="1">
    <citation type="submission" date="2019-04" db="EMBL/GenBank/DDBJ databases">
        <authorList>
            <consortium name="Wellcome Sanger Institute Data Sharing"/>
        </authorList>
    </citation>
    <scope>NUCLEOTIDE SEQUENCE [LARGE SCALE GENOMIC DNA]</scope>
</reference>
<feature type="compositionally biased region" description="Basic and acidic residues" evidence="10">
    <location>
        <begin position="384"/>
        <end position="405"/>
    </location>
</feature>
<reference evidence="12" key="2">
    <citation type="submission" date="2025-08" db="UniProtKB">
        <authorList>
            <consortium name="Ensembl"/>
        </authorList>
    </citation>
    <scope>IDENTIFICATION</scope>
</reference>
<dbReference type="GeneTree" id="ENSGT00950000183041"/>
<protein>
    <recommendedName>
        <fullName evidence="7">Zinc finger CCHC domain-containing protein 7</fullName>
    </recommendedName>
    <alternativeName>
        <fullName evidence="8">TRAMP-like complex RNA-binding factor ZCCHC7</fullName>
    </alternativeName>
</protein>
<dbReference type="GO" id="GO:0071039">
    <property type="term" value="P:nuclear polyadenylation-dependent CUT catabolic process"/>
    <property type="evidence" value="ECO:0007669"/>
    <property type="project" value="TreeGrafter"/>
</dbReference>
<evidence type="ECO:0000256" key="3">
    <source>
        <dbReference type="ARBA" id="ARBA00022737"/>
    </source>
</evidence>
<dbReference type="PANTHER" id="PTHR46543">
    <property type="entry name" value="ZINC FINGER CCHC DOMAIN-CONTAINING PROTEIN 7"/>
    <property type="match status" value="1"/>
</dbReference>
<evidence type="ECO:0000313" key="13">
    <source>
        <dbReference type="Proteomes" id="UP000694397"/>
    </source>
</evidence>
<feature type="region of interest" description="Disordered" evidence="10">
    <location>
        <begin position="112"/>
        <end position="131"/>
    </location>
</feature>
<gene>
    <name evidence="12" type="primary">ZCCHC7</name>
</gene>
<dbReference type="OrthoDB" id="7608935at2759"/>
<comment type="subcellular location">
    <subcellularLocation>
        <location evidence="1">Nucleus</location>
        <location evidence="1">Nucleolus</location>
    </subcellularLocation>
</comment>
<dbReference type="SUPFAM" id="SSF57756">
    <property type="entry name" value="Retrovirus zinc finger-like domains"/>
    <property type="match status" value="2"/>
</dbReference>
<dbReference type="GO" id="GO:0071035">
    <property type="term" value="P:nuclear polyadenylation-dependent rRNA catabolic process"/>
    <property type="evidence" value="ECO:0007669"/>
    <property type="project" value="TreeGrafter"/>
</dbReference>
<name>A0A8C9RH75_SCLFO</name>
<dbReference type="InterPro" id="IPR001878">
    <property type="entry name" value="Znf_CCHC"/>
</dbReference>
<feature type="compositionally biased region" description="Basic residues" evidence="10">
    <location>
        <begin position="419"/>
        <end position="429"/>
    </location>
</feature>
<evidence type="ECO:0000259" key="11">
    <source>
        <dbReference type="PROSITE" id="PS50158"/>
    </source>
</evidence>
<organism evidence="12 13">
    <name type="scientific">Scleropages formosus</name>
    <name type="common">Asian bonytongue</name>
    <name type="synonym">Osteoglossum formosum</name>
    <dbReference type="NCBI Taxonomy" id="113540"/>
    <lineage>
        <taxon>Eukaryota</taxon>
        <taxon>Metazoa</taxon>
        <taxon>Chordata</taxon>
        <taxon>Craniata</taxon>
        <taxon>Vertebrata</taxon>
        <taxon>Euteleostomi</taxon>
        <taxon>Actinopterygii</taxon>
        <taxon>Neopterygii</taxon>
        <taxon>Teleostei</taxon>
        <taxon>Osteoglossocephala</taxon>
        <taxon>Osteoglossomorpha</taxon>
        <taxon>Osteoglossiformes</taxon>
        <taxon>Osteoglossidae</taxon>
        <taxon>Scleropages</taxon>
    </lineage>
</organism>
<dbReference type="Gene3D" id="4.10.60.10">
    <property type="entry name" value="Zinc finger, CCHC-type"/>
    <property type="match status" value="2"/>
</dbReference>
<dbReference type="GO" id="GO:0005730">
    <property type="term" value="C:nucleolus"/>
    <property type="evidence" value="ECO:0007669"/>
    <property type="project" value="UniProtKB-SubCell"/>
</dbReference>
<dbReference type="FunFam" id="4.10.60.10:FF:000020">
    <property type="entry name" value="Zinc finger CCHC domain-containing protein 7"/>
    <property type="match status" value="1"/>
</dbReference>
<evidence type="ECO:0000256" key="5">
    <source>
        <dbReference type="ARBA" id="ARBA00022833"/>
    </source>
</evidence>
<dbReference type="InterPro" id="IPR036875">
    <property type="entry name" value="Znf_CCHC_sf"/>
</dbReference>
<feature type="domain" description="CCHC-type" evidence="11">
    <location>
        <begin position="327"/>
        <end position="342"/>
    </location>
</feature>
<keyword evidence="13" id="KW-1185">Reference proteome</keyword>
<feature type="compositionally biased region" description="Polar residues" evidence="10">
    <location>
        <begin position="113"/>
        <end position="131"/>
    </location>
</feature>
<dbReference type="PANTHER" id="PTHR46543:SF1">
    <property type="entry name" value="ZINC FINGER CCHC DOMAIN-CONTAINING PROTEIN 7"/>
    <property type="match status" value="1"/>
</dbReference>